<sequence length="914" mass="101408">MAGEELLQETVGAEVELLVGLRSANTQSPQDIPRFSVPLLFSMADDSSDDDCDLSGDSIFTCGLRSMELGGKCWECGEQIQSNKELIFHLENHKVSTSCNICQSRPWQEEFEEEEQMQDIKPLNVRVKVESGLEIDGAPIQWNEWMKEEESGERSEIIKVVEGEDDDRLTGAGVKMENDNSRQCEERSPKTVCAEKMDVLNGREQDKDAEMSNDEDSDSSGFERESEFDPGELTDSVSEESSMSSYSPVRTRSATMQPPVHGKDSTMCAVCGRGPFVNIDSHFNSCSGNWLFKCSECKIQLPSEKCLVDHNVRYHSAPSKPFNGFCVFCRDGPFTSLDLHKRICSKQKGSHCSVCKVFFPTELVLEEHMLRAHGTPNQVQSTNSETSNGERAGVHCARGPFTGLDVHLGVGSKKLIQCSLCKFFFPGDVLANHMISRHSTKSRVPSPVGENPDPDTRIGCSGTEPFSNLDSHMKTCCQTNCIRCSICKFFFSADVLADHMISYHGTEIQSPETECPQKSVCVNCGKGPFHSLEHHMRYCNKQNGIRCSMCETCFATEGRLLNHIVSAHADKPVTRPTLTSVPTAISTTSGQQSPGSATLTYYSSEVKELKQLTPVVSQGPSVVGPLPHTKLSAVSLPRVMLSTTSSSPSFPSSTVPVMATLVMNNSPGEMPRLVPMVTLPRLQFIDTTQTQRAKPSWQILNSVQQKQTIQPTVPVTHHTSSPITPSPKPGTAAEQVTVIRLFPALPQTQSVVLPPAPAPLSIMYMFVNISRKLALEKRMKMSWRSKGAYTCRQCGAVSRQPSLAVRHRYLHRGLRRYRCHCGRSFLRRMHLLRHYFLHAQATRYICTSCGQTFDGVRGLTQHLTVAADAAKCPGNRGTLQPRQECRMAFTCHCGQVFCRPAAFLWHKLKSTQRV</sequence>
<gene>
    <name evidence="1" type="ORF">DPEC_G00145180</name>
</gene>
<reference evidence="1" key="1">
    <citation type="submission" date="2021-05" db="EMBL/GenBank/DDBJ databases">
        <authorList>
            <person name="Pan Q."/>
            <person name="Jouanno E."/>
            <person name="Zahm M."/>
            <person name="Klopp C."/>
            <person name="Cabau C."/>
            <person name="Louis A."/>
            <person name="Berthelot C."/>
            <person name="Parey E."/>
            <person name="Roest Crollius H."/>
            <person name="Montfort J."/>
            <person name="Robinson-Rechavi M."/>
            <person name="Bouchez O."/>
            <person name="Lampietro C."/>
            <person name="Lopez Roques C."/>
            <person name="Donnadieu C."/>
            <person name="Postlethwait J."/>
            <person name="Bobe J."/>
            <person name="Dillon D."/>
            <person name="Chandos A."/>
            <person name="von Hippel F."/>
            <person name="Guiguen Y."/>
        </authorList>
    </citation>
    <scope>NUCLEOTIDE SEQUENCE</scope>
    <source>
        <strain evidence="1">YG-Jan2019</strain>
    </source>
</reference>
<proteinExistence type="predicted"/>
<dbReference type="Proteomes" id="UP001157502">
    <property type="component" value="Chromosome 11"/>
</dbReference>
<evidence type="ECO:0000313" key="2">
    <source>
        <dbReference type="Proteomes" id="UP001157502"/>
    </source>
</evidence>
<keyword evidence="2" id="KW-1185">Reference proteome</keyword>
<organism evidence="1 2">
    <name type="scientific">Dallia pectoralis</name>
    <name type="common">Alaska blackfish</name>
    <dbReference type="NCBI Taxonomy" id="75939"/>
    <lineage>
        <taxon>Eukaryota</taxon>
        <taxon>Metazoa</taxon>
        <taxon>Chordata</taxon>
        <taxon>Craniata</taxon>
        <taxon>Vertebrata</taxon>
        <taxon>Euteleostomi</taxon>
        <taxon>Actinopterygii</taxon>
        <taxon>Neopterygii</taxon>
        <taxon>Teleostei</taxon>
        <taxon>Protacanthopterygii</taxon>
        <taxon>Esociformes</taxon>
        <taxon>Umbridae</taxon>
        <taxon>Dallia</taxon>
    </lineage>
</organism>
<comment type="caution">
    <text evidence="1">The sequence shown here is derived from an EMBL/GenBank/DDBJ whole genome shotgun (WGS) entry which is preliminary data.</text>
</comment>
<protein>
    <submittedName>
        <fullName evidence="1">Uncharacterized protein</fullName>
    </submittedName>
</protein>
<evidence type="ECO:0000313" key="1">
    <source>
        <dbReference type="EMBL" id="KAJ8005298.1"/>
    </source>
</evidence>
<dbReference type="EMBL" id="CM055738">
    <property type="protein sequence ID" value="KAJ8005298.1"/>
    <property type="molecule type" value="Genomic_DNA"/>
</dbReference>
<accession>A0ACC2GNU6</accession>
<name>A0ACC2GNU6_DALPE</name>